<dbReference type="SUPFAM" id="SSF69255">
    <property type="entry name" value="gp5 N-terminal domain-like"/>
    <property type="match status" value="1"/>
</dbReference>
<comment type="caution">
    <text evidence="2">The sequence shown here is derived from an EMBL/GenBank/DDBJ whole genome shotgun (WGS) entry which is preliminary data.</text>
</comment>
<dbReference type="EMBL" id="BONK01000009">
    <property type="protein sequence ID" value="GIG22013.1"/>
    <property type="molecule type" value="Genomic_DNA"/>
</dbReference>
<dbReference type="RefSeq" id="WP_203755788.1">
    <property type="nucleotide sequence ID" value="NZ_BONK01000009.1"/>
</dbReference>
<organism evidence="2 3">
    <name type="scientific">Cellulomonas chitinilytica</name>
    <dbReference type="NCBI Taxonomy" id="398759"/>
    <lineage>
        <taxon>Bacteria</taxon>
        <taxon>Bacillati</taxon>
        <taxon>Actinomycetota</taxon>
        <taxon>Actinomycetes</taxon>
        <taxon>Micrococcales</taxon>
        <taxon>Cellulomonadaceae</taxon>
        <taxon>Cellulomonas</taxon>
    </lineage>
</organism>
<name>A0A919U0I7_9CELL</name>
<feature type="domain" description="Gp5/Type VI secretion system Vgr protein OB-fold" evidence="1">
    <location>
        <begin position="380"/>
        <end position="453"/>
    </location>
</feature>
<dbReference type="Gene3D" id="2.40.50.230">
    <property type="entry name" value="Gp5 N-terminal domain"/>
    <property type="match status" value="1"/>
</dbReference>
<keyword evidence="3" id="KW-1185">Reference proteome</keyword>
<dbReference type="Proteomes" id="UP000632740">
    <property type="component" value="Unassembled WGS sequence"/>
</dbReference>
<evidence type="ECO:0000259" key="1">
    <source>
        <dbReference type="Pfam" id="PF04717"/>
    </source>
</evidence>
<dbReference type="InterPro" id="IPR047702">
    <property type="entry name" value="VgrG-rel"/>
</dbReference>
<reference evidence="2" key="1">
    <citation type="submission" date="2021-01" db="EMBL/GenBank/DDBJ databases">
        <title>Whole genome shotgun sequence of Cellulomonas chitinilytica NBRC 110799.</title>
        <authorList>
            <person name="Komaki H."/>
            <person name="Tamura T."/>
        </authorList>
    </citation>
    <scope>NUCLEOTIDE SEQUENCE</scope>
    <source>
        <strain evidence="2">NBRC 110799</strain>
    </source>
</reference>
<dbReference type="Pfam" id="PF05954">
    <property type="entry name" value="Phage_GPD"/>
    <property type="match status" value="1"/>
</dbReference>
<dbReference type="Pfam" id="PF04717">
    <property type="entry name" value="Phage_base_V"/>
    <property type="match status" value="1"/>
</dbReference>
<accession>A0A919U0I7</accession>
<dbReference type="NCBIfam" id="NF033848">
    <property type="entry name" value="VgrG_rel"/>
    <property type="match status" value="1"/>
</dbReference>
<protein>
    <submittedName>
        <fullName evidence="2">Type IV secretion protein Rhs</fullName>
    </submittedName>
</protein>
<dbReference type="SUPFAM" id="SSF69279">
    <property type="entry name" value="Phage tail proteins"/>
    <property type="match status" value="1"/>
</dbReference>
<proteinExistence type="predicted"/>
<dbReference type="AlphaFoldDB" id="A0A919U0I7"/>
<evidence type="ECO:0000313" key="2">
    <source>
        <dbReference type="EMBL" id="GIG22013.1"/>
    </source>
</evidence>
<dbReference type="InterPro" id="IPR037026">
    <property type="entry name" value="Vgr_OB-fold_dom_sf"/>
</dbReference>
<sequence length="612" mass="64378">MPFGEEHAATPLVQVDGTALPDDIAPLLSSVIVDSSRNVPDMFVLRFLDEQAMVLTKAGLKIGAEVAITVQSSGPGGPVPLLKGEVTAVEAELDPDGFHTVVRGLDKSHRLFRGRRMEAYLNMTPGDIVRKVAGRAGVALGSVTAGSVLEHVAQDNVNDWDFLQSLAEQIGATVRVVDGKLNFAVPTLATTAPSGSDGARENPLVLERGVNLLSLRATVTAAGQVPEVEVRGWDVKSKKEVVVAVPAKTSSAELADVTPVKLANAFGSPKFVEAAPTLVTTAQVKSRAESLADRLASGFAELEGVVHGNPQMKAGEAVTLRQMGSPFDGKYTLSAVRHDFSADTGYVTSFTVAGASERSLFGAVTGATVNGHRGQQGVMQAIVTDIKDPENLGRVKIKLPMYSDTYQSGWARVVALGAGQTRGTYVLPEVGDEVLVAFENGETDRPYVLGGLYNGKDKPETGQYGNPDGKVQKRVFLSRTGMRLEYIETPSAEELVISTSSGAQKIRMVQKSQALIEILSEGPLKVVAKQDVTVESKKNVAVTTSAGNVSVKGIDVSVEGTKSLTLKAPQVTVQGTATTDIKGAQVKVAADAQVEVSGNAMATIRGAIVKIN</sequence>
<gene>
    <name evidence="2" type="ORF">Cch01nite_27370</name>
</gene>
<evidence type="ECO:0000313" key="3">
    <source>
        <dbReference type="Proteomes" id="UP000632740"/>
    </source>
</evidence>
<dbReference type="InterPro" id="IPR006531">
    <property type="entry name" value="Gp5/Vgr_OB"/>
</dbReference>